<keyword evidence="5" id="KW-1185">Reference proteome</keyword>
<dbReference type="EMBL" id="AP014959">
    <property type="protein sequence ID" value="BAS85261.1"/>
    <property type="molecule type" value="Genomic_DNA"/>
</dbReference>
<evidence type="ECO:0000256" key="1">
    <source>
        <dbReference type="ARBA" id="ARBA00005474"/>
    </source>
</evidence>
<protein>
    <submittedName>
        <fullName evidence="4">Os03g0612400 protein</fullName>
    </submittedName>
</protein>
<dbReference type="PANTHER" id="PTHR31301:SF68">
    <property type="entry name" value="LOB DOMAIN-CONTAINING PROTEIN 32-RELATED"/>
    <property type="match status" value="1"/>
</dbReference>
<feature type="compositionally biased region" description="Gly residues" evidence="2">
    <location>
        <begin position="388"/>
        <end position="397"/>
    </location>
</feature>
<dbReference type="GO" id="GO:0005634">
    <property type="term" value="C:nucleus"/>
    <property type="evidence" value="ECO:0000318"/>
    <property type="project" value="GO_Central"/>
</dbReference>
<evidence type="ECO:0000256" key="2">
    <source>
        <dbReference type="SAM" id="MobiDB-lite"/>
    </source>
</evidence>
<feature type="non-terminal residue" evidence="4">
    <location>
        <position position="1"/>
    </location>
</feature>
<dbReference type="AlphaFoldDB" id="A0A0P0W082"/>
<reference evidence="4 5" key="3">
    <citation type="journal article" date="2013" name="Rice">
        <title>Improvement of the Oryza sativa Nipponbare reference genome using next generation sequence and optical map data.</title>
        <authorList>
            <person name="Kawahara Y."/>
            <person name="de la Bastide M."/>
            <person name="Hamilton J.P."/>
            <person name="Kanamori H."/>
            <person name="McCombie W.R."/>
            <person name="Ouyang S."/>
            <person name="Schwartz D.C."/>
            <person name="Tanaka T."/>
            <person name="Wu J."/>
            <person name="Zhou S."/>
            <person name="Childs K.L."/>
            <person name="Davidson R.M."/>
            <person name="Lin H."/>
            <person name="Quesada-Ocampo L."/>
            <person name="Vaillancourt B."/>
            <person name="Sakai H."/>
            <person name="Lee S.S."/>
            <person name="Kim J."/>
            <person name="Numa H."/>
            <person name="Itoh T."/>
            <person name="Buell C.R."/>
            <person name="Matsumoto T."/>
        </authorList>
    </citation>
    <scope>NUCLEOTIDE SEQUENCE [LARGE SCALE GENOMIC DNA]</scope>
    <source>
        <strain evidence="5">cv. Nipponbare</strain>
    </source>
</reference>
<dbReference type="GO" id="GO:0006355">
    <property type="term" value="P:regulation of DNA-templated transcription"/>
    <property type="evidence" value="ECO:0000318"/>
    <property type="project" value="GO_Central"/>
</dbReference>
<dbReference type="SMR" id="A0A0P0W082"/>
<feature type="compositionally biased region" description="Gly residues" evidence="2">
    <location>
        <begin position="52"/>
        <end position="61"/>
    </location>
</feature>
<feature type="region of interest" description="Disordered" evidence="2">
    <location>
        <begin position="315"/>
        <end position="397"/>
    </location>
</feature>
<dbReference type="PaxDb" id="39947-A0A0P0W082"/>
<evidence type="ECO:0000259" key="3">
    <source>
        <dbReference type="PROSITE" id="PS50891"/>
    </source>
</evidence>
<feature type="region of interest" description="Disordered" evidence="2">
    <location>
        <begin position="52"/>
        <end position="81"/>
    </location>
</feature>
<evidence type="ECO:0000313" key="4">
    <source>
        <dbReference type="EMBL" id="BAS85261.1"/>
    </source>
</evidence>
<dbReference type="PROSITE" id="PS50891">
    <property type="entry name" value="LOB"/>
    <property type="match status" value="1"/>
</dbReference>
<feature type="compositionally biased region" description="Basic residues" evidence="2">
    <location>
        <begin position="372"/>
        <end position="382"/>
    </location>
</feature>
<organism evidence="4 5">
    <name type="scientific">Oryza sativa subsp. japonica</name>
    <name type="common">Rice</name>
    <dbReference type="NCBI Taxonomy" id="39947"/>
    <lineage>
        <taxon>Eukaryota</taxon>
        <taxon>Viridiplantae</taxon>
        <taxon>Streptophyta</taxon>
        <taxon>Embryophyta</taxon>
        <taxon>Tracheophyta</taxon>
        <taxon>Spermatophyta</taxon>
        <taxon>Magnoliopsida</taxon>
        <taxon>Liliopsida</taxon>
        <taxon>Poales</taxon>
        <taxon>Poaceae</taxon>
        <taxon>BOP clade</taxon>
        <taxon>Oryzoideae</taxon>
        <taxon>Oryzeae</taxon>
        <taxon>Oryzinae</taxon>
        <taxon>Oryza</taxon>
        <taxon>Oryza sativa</taxon>
    </lineage>
</organism>
<dbReference type="InterPro" id="IPR004883">
    <property type="entry name" value="LOB"/>
</dbReference>
<dbReference type="PANTHER" id="PTHR31301">
    <property type="entry name" value="LOB DOMAIN-CONTAINING PROTEIN 4-RELATED"/>
    <property type="match status" value="1"/>
</dbReference>
<dbReference type="Pfam" id="PF03195">
    <property type="entry name" value="LOB"/>
    <property type="match status" value="1"/>
</dbReference>
<evidence type="ECO:0000313" key="5">
    <source>
        <dbReference type="Proteomes" id="UP000059680"/>
    </source>
</evidence>
<dbReference type="Gramene" id="Os03t0612400-00">
    <property type="protein sequence ID" value="Os03t0612400-00"/>
    <property type="gene ID" value="Os03g0612400"/>
</dbReference>
<dbReference type="InParanoid" id="A0A0P0W082"/>
<reference evidence="4 5" key="2">
    <citation type="journal article" date="2013" name="Plant Cell Physiol.">
        <title>Rice Annotation Project Database (RAP-DB): an integrative and interactive database for rice genomics.</title>
        <authorList>
            <person name="Sakai H."/>
            <person name="Lee S.S."/>
            <person name="Tanaka T."/>
            <person name="Numa H."/>
            <person name="Kim J."/>
            <person name="Kawahara Y."/>
            <person name="Wakimoto H."/>
            <person name="Yang C.C."/>
            <person name="Iwamoto M."/>
            <person name="Abe T."/>
            <person name="Yamada Y."/>
            <person name="Muto A."/>
            <person name="Inokuchi H."/>
            <person name="Ikemura T."/>
            <person name="Matsumoto T."/>
            <person name="Sasaki T."/>
            <person name="Itoh T."/>
        </authorList>
    </citation>
    <scope>NUCLEOTIDE SEQUENCE [LARGE SCALE GENOMIC DNA]</scope>
    <source>
        <strain evidence="5">cv. Nipponbare</strain>
    </source>
</reference>
<dbReference type="Proteomes" id="UP000059680">
    <property type="component" value="Chromosome 3"/>
</dbReference>
<comment type="similarity">
    <text evidence="1">Belongs to the LOB domain-containing protein family.</text>
</comment>
<feature type="domain" description="LOB" evidence="3">
    <location>
        <begin position="96"/>
        <end position="197"/>
    </location>
</feature>
<dbReference type="OMA" id="MLRMMYE"/>
<dbReference type="eggNOG" id="ENOG502QSSJ">
    <property type="taxonomic scope" value="Eukaryota"/>
</dbReference>
<name>A0A0P0W082_ORYSJ</name>
<sequence length="397" mass="42417">FARSNSPSGDRGLIANESTTRIEDLIRSPADEVIRLLHLLLRPLWPGGPAACGGGTDGGGRTARRCQRSATTATPGRHAGDLLLGGVPPAQPRACSPCAACKLLRRKCTQGCVFAPYFPPDQPAKFANVHKVFGASNVTKLLNDLQPEQREDAVNSLAYEAEARLRDPVYGCVAYISILQLRIKQVRDQIVDARKELAAYIGPTAFAPVVAAAAPHTHYLPPADYHHQQLQAQGGGGGAGMGAAGYAHQVVQHQMAGLQVQNPHPHPHPHHHHHHQQMVNAQHMALVEVARDQDMLRARQAGHANAGATVAVEAPGSSSLNADTFDGGPFLLRQQPPSSVQTEPAMALPYHMEPSPPQPSSGHSHDEVSQQQHHHHHHRHHHTDGSDEGSGGAAPPG</sequence>
<dbReference type="GO" id="GO:0001216">
    <property type="term" value="F:DNA-binding transcription activator activity"/>
    <property type="evidence" value="ECO:0000318"/>
    <property type="project" value="GO_Central"/>
</dbReference>
<proteinExistence type="inferred from homology"/>
<reference evidence="5" key="1">
    <citation type="journal article" date="2005" name="Nature">
        <title>The map-based sequence of the rice genome.</title>
        <authorList>
            <consortium name="International rice genome sequencing project (IRGSP)"/>
            <person name="Matsumoto T."/>
            <person name="Wu J."/>
            <person name="Kanamori H."/>
            <person name="Katayose Y."/>
            <person name="Fujisawa M."/>
            <person name="Namiki N."/>
            <person name="Mizuno H."/>
            <person name="Yamamoto K."/>
            <person name="Antonio B.A."/>
            <person name="Baba T."/>
            <person name="Sakata K."/>
            <person name="Nagamura Y."/>
            <person name="Aoki H."/>
            <person name="Arikawa K."/>
            <person name="Arita K."/>
            <person name="Bito T."/>
            <person name="Chiden Y."/>
            <person name="Fujitsuka N."/>
            <person name="Fukunaka R."/>
            <person name="Hamada M."/>
            <person name="Harada C."/>
            <person name="Hayashi A."/>
            <person name="Hijishita S."/>
            <person name="Honda M."/>
            <person name="Hosokawa S."/>
            <person name="Ichikawa Y."/>
            <person name="Idonuma A."/>
            <person name="Iijima M."/>
            <person name="Ikeda M."/>
            <person name="Ikeno M."/>
            <person name="Ito K."/>
            <person name="Ito S."/>
            <person name="Ito T."/>
            <person name="Ito Y."/>
            <person name="Ito Y."/>
            <person name="Iwabuchi A."/>
            <person name="Kamiya K."/>
            <person name="Karasawa W."/>
            <person name="Kurita K."/>
            <person name="Katagiri S."/>
            <person name="Kikuta A."/>
            <person name="Kobayashi H."/>
            <person name="Kobayashi N."/>
            <person name="Machita K."/>
            <person name="Maehara T."/>
            <person name="Masukawa M."/>
            <person name="Mizubayashi T."/>
            <person name="Mukai Y."/>
            <person name="Nagasaki H."/>
            <person name="Nagata Y."/>
            <person name="Naito S."/>
            <person name="Nakashima M."/>
            <person name="Nakama Y."/>
            <person name="Nakamichi Y."/>
            <person name="Nakamura M."/>
            <person name="Meguro A."/>
            <person name="Negishi M."/>
            <person name="Ohta I."/>
            <person name="Ohta T."/>
            <person name="Okamoto M."/>
            <person name="Ono N."/>
            <person name="Saji S."/>
            <person name="Sakaguchi M."/>
            <person name="Sakai K."/>
            <person name="Shibata M."/>
            <person name="Shimokawa T."/>
            <person name="Song J."/>
            <person name="Takazaki Y."/>
            <person name="Terasawa K."/>
            <person name="Tsugane M."/>
            <person name="Tsuji K."/>
            <person name="Ueda S."/>
            <person name="Waki K."/>
            <person name="Yamagata H."/>
            <person name="Yamamoto M."/>
            <person name="Yamamoto S."/>
            <person name="Yamane H."/>
            <person name="Yoshiki S."/>
            <person name="Yoshihara R."/>
            <person name="Yukawa K."/>
            <person name="Zhong H."/>
            <person name="Yano M."/>
            <person name="Yuan Q."/>
            <person name="Ouyang S."/>
            <person name="Liu J."/>
            <person name="Jones K.M."/>
            <person name="Gansberger K."/>
            <person name="Moffat K."/>
            <person name="Hill J."/>
            <person name="Bera J."/>
            <person name="Fadrosh D."/>
            <person name="Jin S."/>
            <person name="Johri S."/>
            <person name="Kim M."/>
            <person name="Overton L."/>
            <person name="Reardon M."/>
            <person name="Tsitrin T."/>
            <person name="Vuong H."/>
            <person name="Weaver B."/>
            <person name="Ciecko A."/>
            <person name="Tallon L."/>
            <person name="Jackson J."/>
            <person name="Pai G."/>
            <person name="Aken S.V."/>
            <person name="Utterback T."/>
            <person name="Reidmuller S."/>
            <person name="Feldblyum T."/>
            <person name="Hsiao J."/>
            <person name="Zismann V."/>
            <person name="Iobst S."/>
            <person name="de Vazeille A.R."/>
            <person name="Buell C.R."/>
            <person name="Ying K."/>
            <person name="Li Y."/>
            <person name="Lu T."/>
            <person name="Huang Y."/>
            <person name="Zhao Q."/>
            <person name="Feng Q."/>
            <person name="Zhang L."/>
            <person name="Zhu J."/>
            <person name="Weng Q."/>
            <person name="Mu J."/>
            <person name="Lu Y."/>
            <person name="Fan D."/>
            <person name="Liu Y."/>
            <person name="Guan J."/>
            <person name="Zhang Y."/>
            <person name="Yu S."/>
            <person name="Liu X."/>
            <person name="Zhang Y."/>
            <person name="Hong G."/>
            <person name="Han B."/>
            <person name="Choisne N."/>
            <person name="Demange N."/>
            <person name="Orjeda G."/>
            <person name="Samain S."/>
            <person name="Cattolico L."/>
            <person name="Pelletier E."/>
            <person name="Couloux A."/>
            <person name="Segurens B."/>
            <person name="Wincker P."/>
            <person name="D'Hont A."/>
            <person name="Scarpelli C."/>
            <person name="Weissenbach J."/>
            <person name="Salanoubat M."/>
            <person name="Quetier F."/>
            <person name="Yu Y."/>
            <person name="Kim H.R."/>
            <person name="Rambo T."/>
            <person name="Currie J."/>
            <person name="Collura K."/>
            <person name="Luo M."/>
            <person name="Yang T."/>
            <person name="Ammiraju J.S.S."/>
            <person name="Engler F."/>
            <person name="Soderlund C."/>
            <person name="Wing R.A."/>
            <person name="Palmer L.E."/>
            <person name="de la Bastide M."/>
            <person name="Spiegel L."/>
            <person name="Nascimento L."/>
            <person name="Zutavern T."/>
            <person name="O'Shaughnessy A."/>
            <person name="Dike S."/>
            <person name="Dedhia N."/>
            <person name="Preston R."/>
            <person name="Balija V."/>
            <person name="McCombie W.R."/>
            <person name="Chow T."/>
            <person name="Chen H."/>
            <person name="Chung M."/>
            <person name="Chen C."/>
            <person name="Shaw J."/>
            <person name="Wu H."/>
            <person name="Hsiao K."/>
            <person name="Chao Y."/>
            <person name="Chu M."/>
            <person name="Cheng C."/>
            <person name="Hour A."/>
            <person name="Lee P."/>
            <person name="Lin S."/>
            <person name="Lin Y."/>
            <person name="Liou J."/>
            <person name="Liu S."/>
            <person name="Hsing Y."/>
            <person name="Raghuvanshi S."/>
            <person name="Mohanty A."/>
            <person name="Bharti A.K."/>
            <person name="Gaur A."/>
            <person name="Gupta V."/>
            <person name="Kumar D."/>
            <person name="Ravi V."/>
            <person name="Vij S."/>
            <person name="Kapur A."/>
            <person name="Khurana P."/>
            <person name="Khurana P."/>
            <person name="Khurana J.P."/>
            <person name="Tyagi A.K."/>
            <person name="Gaikwad K."/>
            <person name="Singh A."/>
            <person name="Dalal V."/>
            <person name="Srivastava S."/>
            <person name="Dixit A."/>
            <person name="Pal A.K."/>
            <person name="Ghazi I.A."/>
            <person name="Yadav M."/>
            <person name="Pandit A."/>
            <person name="Bhargava A."/>
            <person name="Sureshbabu K."/>
            <person name="Batra K."/>
            <person name="Sharma T.R."/>
            <person name="Mohapatra T."/>
            <person name="Singh N.K."/>
            <person name="Messing J."/>
            <person name="Nelson A.B."/>
            <person name="Fuks G."/>
            <person name="Kavchok S."/>
            <person name="Keizer G."/>
            <person name="Linton E."/>
            <person name="Llaca V."/>
            <person name="Song R."/>
            <person name="Tanyolac B."/>
            <person name="Young S."/>
            <person name="Ho-Il K."/>
            <person name="Hahn J.H."/>
            <person name="Sangsakoo G."/>
            <person name="Vanavichit A."/>
            <person name="de Mattos Luiz.A.T."/>
            <person name="Zimmer P.D."/>
            <person name="Malone G."/>
            <person name="Dellagostin O."/>
            <person name="de Oliveira A.C."/>
            <person name="Bevan M."/>
            <person name="Bancroft I."/>
            <person name="Minx P."/>
            <person name="Cordum H."/>
            <person name="Wilson R."/>
            <person name="Cheng Z."/>
            <person name="Jin W."/>
            <person name="Jiang J."/>
            <person name="Leong S.A."/>
            <person name="Iwama H."/>
            <person name="Gojobori T."/>
            <person name="Itoh T."/>
            <person name="Niimura Y."/>
            <person name="Fujii Y."/>
            <person name="Habara T."/>
            <person name="Sakai H."/>
            <person name="Sato Y."/>
            <person name="Wilson G."/>
            <person name="Kumar K."/>
            <person name="McCouch S."/>
            <person name="Juretic N."/>
            <person name="Hoen D."/>
            <person name="Wright S."/>
            <person name="Bruskiewich R."/>
            <person name="Bureau T."/>
            <person name="Miyao A."/>
            <person name="Hirochika H."/>
            <person name="Nishikawa T."/>
            <person name="Kadowaki K."/>
            <person name="Sugiura M."/>
            <person name="Burr B."/>
            <person name="Sasaki T."/>
        </authorList>
    </citation>
    <scope>NUCLEOTIDE SEQUENCE [LARGE SCALE GENOMIC DNA]</scope>
    <source>
        <strain evidence="5">cv. Nipponbare</strain>
    </source>
</reference>
<gene>
    <name evidence="4" type="ordered locus">Os03g0612400</name>
    <name evidence="4" type="ORF">OSNPB_030612400</name>
</gene>
<accession>A0A0P0W082</accession>